<accession>A0AAD5S697</accession>
<sequence length="364" mass="40255">MPRFFSRSRSKSPQGTETSPTDGTAHPPRVSSLSASSLIPSWPKISKTSSTDASEEKEVKRVHIASFLESYPHLDIDELALTQYLDSLSADAAIDFLEDFRDATEGVLKPSKLGEVPWKGIENAGNSCYIDSLIVAMFGKESVFDALLTRELPNAGDAKSANLKRLQITLRLVVNQLRDGKLVSRYTMHRLRLDLIRSGWEGTSTSMACWSCQEDASELFLFLTSAFSAPFLPIEEVLFHGGAADKDDERVFTERMLQLGIPEEAKVKKMKGKTEQKDQNGQANGMVEGDSLHLEDILMESFFSSKVKVERTLDAPGNLKISVDAWQANRLLPFFTPQNEAGDDVGAGAEKFLSNSMMIPLLLK</sequence>
<feature type="compositionally biased region" description="Polar residues" evidence="1">
    <location>
        <begin position="11"/>
        <end position="22"/>
    </location>
</feature>
<evidence type="ECO:0000313" key="3">
    <source>
        <dbReference type="Proteomes" id="UP001212841"/>
    </source>
</evidence>
<dbReference type="SUPFAM" id="SSF54001">
    <property type="entry name" value="Cysteine proteinases"/>
    <property type="match status" value="1"/>
</dbReference>
<keyword evidence="3" id="KW-1185">Reference proteome</keyword>
<organism evidence="2 3">
    <name type="scientific">Rhizophlyctis rosea</name>
    <dbReference type="NCBI Taxonomy" id="64517"/>
    <lineage>
        <taxon>Eukaryota</taxon>
        <taxon>Fungi</taxon>
        <taxon>Fungi incertae sedis</taxon>
        <taxon>Chytridiomycota</taxon>
        <taxon>Chytridiomycota incertae sedis</taxon>
        <taxon>Chytridiomycetes</taxon>
        <taxon>Rhizophlyctidales</taxon>
        <taxon>Rhizophlyctidaceae</taxon>
        <taxon>Rhizophlyctis</taxon>
    </lineage>
</organism>
<evidence type="ECO:0000256" key="1">
    <source>
        <dbReference type="SAM" id="MobiDB-lite"/>
    </source>
</evidence>
<evidence type="ECO:0000313" key="2">
    <source>
        <dbReference type="EMBL" id="KAJ3042997.1"/>
    </source>
</evidence>
<dbReference type="Gene3D" id="3.90.70.10">
    <property type="entry name" value="Cysteine proteinases"/>
    <property type="match status" value="1"/>
</dbReference>
<dbReference type="InterPro" id="IPR038765">
    <property type="entry name" value="Papain-like_cys_pep_sf"/>
</dbReference>
<name>A0AAD5S697_9FUNG</name>
<reference evidence="2" key="1">
    <citation type="submission" date="2020-05" db="EMBL/GenBank/DDBJ databases">
        <title>Phylogenomic resolution of chytrid fungi.</title>
        <authorList>
            <person name="Stajich J.E."/>
            <person name="Amses K."/>
            <person name="Simmons R."/>
            <person name="Seto K."/>
            <person name="Myers J."/>
            <person name="Bonds A."/>
            <person name="Quandt C.A."/>
            <person name="Barry K."/>
            <person name="Liu P."/>
            <person name="Grigoriev I."/>
            <person name="Longcore J.E."/>
            <person name="James T.Y."/>
        </authorList>
    </citation>
    <scope>NUCLEOTIDE SEQUENCE</scope>
    <source>
        <strain evidence="2">JEL0318</strain>
    </source>
</reference>
<proteinExistence type="predicted"/>
<dbReference type="EMBL" id="JADGJD010001382">
    <property type="protein sequence ID" value="KAJ3042997.1"/>
    <property type="molecule type" value="Genomic_DNA"/>
</dbReference>
<gene>
    <name evidence="2" type="ORF">HK097_001853</name>
</gene>
<feature type="non-terminal residue" evidence="2">
    <location>
        <position position="364"/>
    </location>
</feature>
<feature type="compositionally biased region" description="Basic residues" evidence="1">
    <location>
        <begin position="1"/>
        <end position="10"/>
    </location>
</feature>
<feature type="region of interest" description="Disordered" evidence="1">
    <location>
        <begin position="1"/>
        <end position="55"/>
    </location>
</feature>
<dbReference type="AlphaFoldDB" id="A0AAD5S697"/>
<comment type="caution">
    <text evidence="2">The sequence shown here is derived from an EMBL/GenBank/DDBJ whole genome shotgun (WGS) entry which is preliminary data.</text>
</comment>
<protein>
    <recommendedName>
        <fullName evidence="4">USP domain-containing protein</fullName>
    </recommendedName>
</protein>
<feature type="compositionally biased region" description="Low complexity" evidence="1">
    <location>
        <begin position="27"/>
        <end position="43"/>
    </location>
</feature>
<dbReference type="Proteomes" id="UP001212841">
    <property type="component" value="Unassembled WGS sequence"/>
</dbReference>
<evidence type="ECO:0008006" key="4">
    <source>
        <dbReference type="Google" id="ProtNLM"/>
    </source>
</evidence>